<dbReference type="GO" id="GO:0005576">
    <property type="term" value="C:extracellular region"/>
    <property type="evidence" value="ECO:0007669"/>
    <property type="project" value="UniProtKB-SubCell"/>
</dbReference>
<dbReference type="OrthoDB" id="7778241at2759"/>
<gene>
    <name evidence="5" type="ORF">PVAND_011927</name>
</gene>
<dbReference type="PANTHER" id="PTHR39957">
    <property type="entry name" value="AT09846P1-RELATED"/>
    <property type="match status" value="1"/>
</dbReference>
<protein>
    <recommendedName>
        <fullName evidence="4">Single domain-containing protein</fullName>
    </recommendedName>
</protein>
<accession>A0A9J6CLV2</accession>
<dbReference type="AlphaFoldDB" id="A0A9J6CLV2"/>
<organism evidence="5 6">
    <name type="scientific">Polypedilum vanderplanki</name>
    <name type="common">Sleeping chironomid midge</name>
    <dbReference type="NCBI Taxonomy" id="319348"/>
    <lineage>
        <taxon>Eukaryota</taxon>
        <taxon>Metazoa</taxon>
        <taxon>Ecdysozoa</taxon>
        <taxon>Arthropoda</taxon>
        <taxon>Hexapoda</taxon>
        <taxon>Insecta</taxon>
        <taxon>Pterygota</taxon>
        <taxon>Neoptera</taxon>
        <taxon>Endopterygota</taxon>
        <taxon>Diptera</taxon>
        <taxon>Nematocera</taxon>
        <taxon>Chironomoidea</taxon>
        <taxon>Chironomidae</taxon>
        <taxon>Chironominae</taxon>
        <taxon>Polypedilum</taxon>
        <taxon>Polypedilum</taxon>
    </lineage>
</organism>
<feature type="chain" id="PRO_5039935629" description="Single domain-containing protein" evidence="3">
    <location>
        <begin position="22"/>
        <end position="111"/>
    </location>
</feature>
<dbReference type="EMBL" id="JADBJN010000001">
    <property type="protein sequence ID" value="KAG5682582.1"/>
    <property type="molecule type" value="Genomic_DNA"/>
</dbReference>
<comment type="subcellular location">
    <subcellularLocation>
        <location evidence="1">Secreted</location>
    </subcellularLocation>
</comment>
<keyword evidence="2" id="KW-0964">Secreted</keyword>
<dbReference type="InterPro" id="IPR053308">
    <property type="entry name" value="Vago-like"/>
</dbReference>
<sequence length="111" mass="12517">MLKNFAIFALFFSVFIYELNAATWRSEKSVKTVCQKGKCTDYCDIDGHLLEPGESIKTNQCTEIVCHSDFSSSGYSCGIAVLNGCKMSPDYSKKYPECCNKICLEENKRKN</sequence>
<dbReference type="InterPro" id="IPR029277">
    <property type="entry name" value="SVWC_dom"/>
</dbReference>
<evidence type="ECO:0000313" key="5">
    <source>
        <dbReference type="EMBL" id="KAG5682582.1"/>
    </source>
</evidence>
<dbReference type="PANTHER" id="PTHR39957:SF1">
    <property type="entry name" value="AT09846P1-RELATED"/>
    <property type="match status" value="1"/>
</dbReference>
<comment type="caution">
    <text evidence="5">The sequence shown here is derived from an EMBL/GenBank/DDBJ whole genome shotgun (WGS) entry which is preliminary data.</text>
</comment>
<evidence type="ECO:0000313" key="6">
    <source>
        <dbReference type="Proteomes" id="UP001107558"/>
    </source>
</evidence>
<evidence type="ECO:0000259" key="4">
    <source>
        <dbReference type="SMART" id="SM01318"/>
    </source>
</evidence>
<evidence type="ECO:0000256" key="1">
    <source>
        <dbReference type="ARBA" id="ARBA00004613"/>
    </source>
</evidence>
<dbReference type="Proteomes" id="UP001107558">
    <property type="component" value="Chromosome 1"/>
</dbReference>
<proteinExistence type="predicted"/>
<dbReference type="SMART" id="SM01318">
    <property type="entry name" value="SVWC"/>
    <property type="match status" value="1"/>
</dbReference>
<feature type="domain" description="Single" evidence="4">
    <location>
        <begin position="43"/>
        <end position="103"/>
    </location>
</feature>
<feature type="signal peptide" evidence="3">
    <location>
        <begin position="1"/>
        <end position="21"/>
    </location>
</feature>
<evidence type="ECO:0000256" key="2">
    <source>
        <dbReference type="ARBA" id="ARBA00022525"/>
    </source>
</evidence>
<name>A0A9J6CLV2_POLVA</name>
<dbReference type="Pfam" id="PF15430">
    <property type="entry name" value="SVWC"/>
    <property type="match status" value="1"/>
</dbReference>
<evidence type="ECO:0000256" key="3">
    <source>
        <dbReference type="SAM" id="SignalP"/>
    </source>
</evidence>
<keyword evidence="3" id="KW-0732">Signal</keyword>
<reference evidence="5" key="1">
    <citation type="submission" date="2021-03" db="EMBL/GenBank/DDBJ databases">
        <title>Chromosome level genome of the anhydrobiotic midge Polypedilum vanderplanki.</title>
        <authorList>
            <person name="Yoshida Y."/>
            <person name="Kikawada T."/>
            <person name="Gusev O."/>
        </authorList>
    </citation>
    <scope>NUCLEOTIDE SEQUENCE</scope>
    <source>
        <strain evidence="5">NIAS01</strain>
        <tissue evidence="5">Whole body or cell culture</tissue>
    </source>
</reference>
<keyword evidence="6" id="KW-1185">Reference proteome</keyword>